<dbReference type="Gene3D" id="3.40.30.10">
    <property type="entry name" value="Glutaredoxin"/>
    <property type="match status" value="1"/>
</dbReference>
<dbReference type="Gene3D" id="3.10.20.90">
    <property type="entry name" value="Phosphatidylinositol 3-kinase Catalytic Subunit, Chain A, domain 1"/>
    <property type="match status" value="1"/>
</dbReference>
<dbReference type="SUPFAM" id="SSF52833">
    <property type="entry name" value="Thioredoxin-like"/>
    <property type="match status" value="1"/>
</dbReference>
<feature type="region of interest" description="Disordered" evidence="2">
    <location>
        <begin position="194"/>
        <end position="232"/>
    </location>
</feature>
<dbReference type="InterPro" id="IPR001012">
    <property type="entry name" value="UBX_dom"/>
</dbReference>
<dbReference type="InterPro" id="IPR006577">
    <property type="entry name" value="UAS"/>
</dbReference>
<dbReference type="InterPro" id="IPR029071">
    <property type="entry name" value="Ubiquitin-like_domsf"/>
</dbReference>
<dbReference type="CDD" id="cd01767">
    <property type="entry name" value="UBX"/>
    <property type="match status" value="1"/>
</dbReference>
<name>A0A6B2L9J2_9EUKA</name>
<dbReference type="GO" id="GO:0005783">
    <property type="term" value="C:endoplasmic reticulum"/>
    <property type="evidence" value="ECO:0007669"/>
    <property type="project" value="TreeGrafter"/>
</dbReference>
<dbReference type="InterPro" id="IPR036249">
    <property type="entry name" value="Thioredoxin-like_sf"/>
</dbReference>
<dbReference type="InterPro" id="IPR050730">
    <property type="entry name" value="UBX_domain-protein"/>
</dbReference>
<dbReference type="AlphaFoldDB" id="A0A6B2L9J2"/>
<dbReference type="SMART" id="SM00166">
    <property type="entry name" value="UBX"/>
    <property type="match status" value="1"/>
</dbReference>
<dbReference type="SMART" id="SM00594">
    <property type="entry name" value="UAS"/>
    <property type="match status" value="1"/>
</dbReference>
<dbReference type="Pfam" id="PF21021">
    <property type="entry name" value="FAF1"/>
    <property type="match status" value="1"/>
</dbReference>
<feature type="domain" description="UBX" evidence="3">
    <location>
        <begin position="226"/>
        <end position="302"/>
    </location>
</feature>
<proteinExistence type="predicted"/>
<protein>
    <recommendedName>
        <fullName evidence="3">UBX domain-containing protein</fullName>
    </recommendedName>
</protein>
<dbReference type="EMBL" id="GIBP01004632">
    <property type="protein sequence ID" value="NDV33601.1"/>
    <property type="molecule type" value="Transcribed_RNA"/>
</dbReference>
<dbReference type="GO" id="GO:0043130">
    <property type="term" value="F:ubiquitin binding"/>
    <property type="evidence" value="ECO:0007669"/>
    <property type="project" value="TreeGrafter"/>
</dbReference>
<dbReference type="InterPro" id="IPR049483">
    <property type="entry name" value="FAF1_2-like_UAS"/>
</dbReference>
<evidence type="ECO:0000256" key="1">
    <source>
        <dbReference type="ARBA" id="ARBA00023054"/>
    </source>
</evidence>
<feature type="compositionally biased region" description="Basic and acidic residues" evidence="2">
    <location>
        <begin position="194"/>
        <end position="213"/>
    </location>
</feature>
<organism evidence="4">
    <name type="scientific">Arcella intermedia</name>
    <dbReference type="NCBI Taxonomy" id="1963864"/>
    <lineage>
        <taxon>Eukaryota</taxon>
        <taxon>Amoebozoa</taxon>
        <taxon>Tubulinea</taxon>
        <taxon>Elardia</taxon>
        <taxon>Arcellinida</taxon>
        <taxon>Sphaerothecina</taxon>
        <taxon>Arcellidae</taxon>
        <taxon>Arcella</taxon>
    </lineage>
</organism>
<keyword evidence="1" id="KW-0175">Coiled coil</keyword>
<evidence type="ECO:0000256" key="2">
    <source>
        <dbReference type="SAM" id="MobiDB-lite"/>
    </source>
</evidence>
<evidence type="ECO:0000313" key="4">
    <source>
        <dbReference type="EMBL" id="NDV33601.1"/>
    </source>
</evidence>
<dbReference type="SUPFAM" id="SSF54236">
    <property type="entry name" value="Ubiquitin-like"/>
    <property type="match status" value="1"/>
</dbReference>
<dbReference type="PANTHER" id="PTHR23322:SF1">
    <property type="entry name" value="FAS-ASSOCIATED FACTOR 2"/>
    <property type="match status" value="1"/>
</dbReference>
<feature type="region of interest" description="Disordered" evidence="2">
    <location>
        <begin position="123"/>
        <end position="156"/>
    </location>
</feature>
<sequence>MLYLHSQNHQDTPRFCSEVLCTERVSTFLEDNFILWGGDVSTTPAFKLCNKYGTTNFPFIAVVANVTYNPSMVAFWHSMNYHPRITRSGEHLLYKKQGFVSEQDLINSLGEILELHQPLLHAARSERESRERDRILRDTQDEEYNRSVQEDLEKEQRRLREIEEERAREEEKIKEELMKEKEREREKEAKLQELLLQEERSQQVTEKKVEEKPNQSLPAPPPEPPKSSTTTDIKFRLSDGSTVIRRFSISELVSDLFLFVATKESIDNKVLTTSFPRKTYKFEQSPLTLQEAGLVPQALLVVEEPLF</sequence>
<dbReference type="Pfam" id="PF00789">
    <property type="entry name" value="UBX"/>
    <property type="match status" value="1"/>
</dbReference>
<dbReference type="PROSITE" id="PS50033">
    <property type="entry name" value="UBX"/>
    <property type="match status" value="1"/>
</dbReference>
<evidence type="ECO:0000259" key="3">
    <source>
        <dbReference type="PROSITE" id="PS50033"/>
    </source>
</evidence>
<dbReference type="PANTHER" id="PTHR23322">
    <property type="entry name" value="FAS-ASSOCIATED PROTEIN"/>
    <property type="match status" value="1"/>
</dbReference>
<dbReference type="GO" id="GO:0036503">
    <property type="term" value="P:ERAD pathway"/>
    <property type="evidence" value="ECO:0007669"/>
    <property type="project" value="TreeGrafter"/>
</dbReference>
<reference evidence="4" key="1">
    <citation type="journal article" date="2020" name="J. Eukaryot. Microbiol.">
        <title>De novo Sequencing, Assembly and Annotation of the Transcriptome for the Free-Living Testate Amoeba Arcella intermedia.</title>
        <authorList>
            <person name="Ribeiro G.M."/>
            <person name="Porfirio-Sousa A.L."/>
            <person name="Maurer-Alcala X.X."/>
            <person name="Katz L.A."/>
            <person name="Lahr D.J.G."/>
        </authorList>
    </citation>
    <scope>NUCLEOTIDE SEQUENCE</scope>
</reference>
<accession>A0A6B2L9J2</accession>